<evidence type="ECO:0000256" key="4">
    <source>
        <dbReference type="ARBA" id="ARBA00022475"/>
    </source>
</evidence>
<dbReference type="EMBL" id="JBHUHQ010000002">
    <property type="protein sequence ID" value="MFD2042855.1"/>
    <property type="molecule type" value="Genomic_DNA"/>
</dbReference>
<evidence type="ECO:0000256" key="5">
    <source>
        <dbReference type="ARBA" id="ARBA00022692"/>
    </source>
</evidence>
<evidence type="ECO:0000313" key="11">
    <source>
        <dbReference type="Proteomes" id="UP001597383"/>
    </source>
</evidence>
<dbReference type="Pfam" id="PF12698">
    <property type="entry name" value="ABC2_membrane_3"/>
    <property type="match status" value="1"/>
</dbReference>
<dbReference type="PANTHER" id="PTHR30294">
    <property type="entry name" value="MEMBRANE COMPONENT OF ABC TRANSPORTER YHHJ-RELATED"/>
    <property type="match status" value="1"/>
</dbReference>
<evidence type="ECO:0000259" key="9">
    <source>
        <dbReference type="PROSITE" id="PS51012"/>
    </source>
</evidence>
<evidence type="ECO:0000256" key="1">
    <source>
        <dbReference type="ARBA" id="ARBA00004651"/>
    </source>
</evidence>
<feature type="transmembrane region" description="Helical" evidence="8">
    <location>
        <begin position="12"/>
        <end position="33"/>
    </location>
</feature>
<keyword evidence="3" id="KW-0813">Transport</keyword>
<keyword evidence="4" id="KW-1003">Cell membrane</keyword>
<comment type="subcellular location">
    <subcellularLocation>
        <location evidence="1">Cell membrane</location>
        <topology evidence="1">Multi-pass membrane protein</topology>
    </subcellularLocation>
</comment>
<dbReference type="InterPro" id="IPR051449">
    <property type="entry name" value="ABC-2_transporter_component"/>
</dbReference>
<protein>
    <submittedName>
        <fullName evidence="10">ABC transporter permease</fullName>
    </submittedName>
</protein>
<comment type="caution">
    <text evidence="10">The sequence shown here is derived from an EMBL/GenBank/DDBJ whole genome shotgun (WGS) entry which is preliminary data.</text>
</comment>
<evidence type="ECO:0000256" key="8">
    <source>
        <dbReference type="SAM" id="Phobius"/>
    </source>
</evidence>
<evidence type="ECO:0000256" key="3">
    <source>
        <dbReference type="ARBA" id="ARBA00022448"/>
    </source>
</evidence>
<sequence length="370" mass="41883">MIGILLAKCKVFIRNPWTFAIFTAMSIGFAFLIGGTGNMASIQVPVYTDDDAIQNSFIGNEMKEMDAYTFQWMEEEELEERVANGKAEVGVKLSTDTFQVVVGVESPNIEMIEQSIRGIYVEKQQRDQILAALDSDNTDEDTIITELEAAYESPIFSVQTGNFRSDDAVVYDNTFQSLFGFTLFFVIYTIAYNVLPILTEKRDGVWDRVILSPVRKWEMYVANLIYSFLTGYLQIAVIFTVFRYIVGVDFNDRFWMTLVLLIPYVFAIVALSIFLTAVVKNVQQFNAIIPIVSVSMAMIGGAYWPLEIVESKIMIALSKINPLTYGMELMNGIAIYGYPLEELLYPISILILMGVLFMGVGIHLMERRHV</sequence>
<evidence type="ECO:0000313" key="10">
    <source>
        <dbReference type="EMBL" id="MFD2042855.1"/>
    </source>
</evidence>
<feature type="transmembrane region" description="Helical" evidence="8">
    <location>
        <begin position="178"/>
        <end position="199"/>
    </location>
</feature>
<name>A0ABW4VY83_9BACI</name>
<evidence type="ECO:0000256" key="6">
    <source>
        <dbReference type="ARBA" id="ARBA00022989"/>
    </source>
</evidence>
<dbReference type="PROSITE" id="PS51012">
    <property type="entry name" value="ABC_TM2"/>
    <property type="match status" value="1"/>
</dbReference>
<feature type="transmembrane region" description="Helical" evidence="8">
    <location>
        <begin position="343"/>
        <end position="365"/>
    </location>
</feature>
<comment type="similarity">
    <text evidence="2">Belongs to the ABC-2 integral membrane protein family.</text>
</comment>
<reference evidence="11" key="1">
    <citation type="journal article" date="2019" name="Int. J. Syst. Evol. Microbiol.">
        <title>The Global Catalogue of Microorganisms (GCM) 10K type strain sequencing project: providing services to taxonomists for standard genome sequencing and annotation.</title>
        <authorList>
            <consortium name="The Broad Institute Genomics Platform"/>
            <consortium name="The Broad Institute Genome Sequencing Center for Infectious Disease"/>
            <person name="Wu L."/>
            <person name="Ma J."/>
        </authorList>
    </citation>
    <scope>NUCLEOTIDE SEQUENCE [LARGE SCALE GENOMIC DNA]</scope>
    <source>
        <strain evidence="11">R28</strain>
    </source>
</reference>
<dbReference type="RefSeq" id="WP_377554524.1">
    <property type="nucleotide sequence ID" value="NZ_JBHUHQ010000002.1"/>
</dbReference>
<dbReference type="Proteomes" id="UP001597383">
    <property type="component" value="Unassembled WGS sequence"/>
</dbReference>
<dbReference type="PANTHER" id="PTHR30294:SF29">
    <property type="entry name" value="MULTIDRUG ABC TRANSPORTER PERMEASE YBHS-RELATED"/>
    <property type="match status" value="1"/>
</dbReference>
<accession>A0ABW4VY83</accession>
<dbReference type="InterPro" id="IPR047817">
    <property type="entry name" value="ABC2_TM_bact-type"/>
</dbReference>
<evidence type="ECO:0000256" key="7">
    <source>
        <dbReference type="ARBA" id="ARBA00023136"/>
    </source>
</evidence>
<organism evidence="10 11">
    <name type="scientific">Ornithinibacillus salinisoli</name>
    <dbReference type="NCBI Taxonomy" id="1848459"/>
    <lineage>
        <taxon>Bacteria</taxon>
        <taxon>Bacillati</taxon>
        <taxon>Bacillota</taxon>
        <taxon>Bacilli</taxon>
        <taxon>Bacillales</taxon>
        <taxon>Bacillaceae</taxon>
        <taxon>Ornithinibacillus</taxon>
    </lineage>
</organism>
<keyword evidence="6 8" id="KW-1133">Transmembrane helix</keyword>
<evidence type="ECO:0000256" key="2">
    <source>
        <dbReference type="ARBA" id="ARBA00007783"/>
    </source>
</evidence>
<feature type="transmembrane region" description="Helical" evidence="8">
    <location>
        <begin position="254"/>
        <end position="278"/>
    </location>
</feature>
<keyword evidence="11" id="KW-1185">Reference proteome</keyword>
<dbReference type="InterPro" id="IPR013525">
    <property type="entry name" value="ABC2_TM"/>
</dbReference>
<keyword evidence="5 8" id="KW-0812">Transmembrane</keyword>
<feature type="transmembrane region" description="Helical" evidence="8">
    <location>
        <begin position="285"/>
        <end position="304"/>
    </location>
</feature>
<proteinExistence type="inferred from homology"/>
<keyword evidence="7 8" id="KW-0472">Membrane</keyword>
<feature type="domain" description="ABC transmembrane type-2" evidence="9">
    <location>
        <begin position="140"/>
        <end position="368"/>
    </location>
</feature>
<feature type="transmembrane region" description="Helical" evidence="8">
    <location>
        <begin position="220"/>
        <end position="242"/>
    </location>
</feature>
<gene>
    <name evidence="10" type="ORF">ACFSJF_00835</name>
</gene>